<comment type="subcellular location">
    <subcellularLocation>
        <location evidence="1">Cell membrane</location>
        <topology evidence="1">Multi-pass membrane protein</topology>
    </subcellularLocation>
</comment>
<keyword evidence="9" id="KW-1185">Reference proteome</keyword>
<evidence type="ECO:0000256" key="6">
    <source>
        <dbReference type="ARBA" id="ARBA00023136"/>
    </source>
</evidence>
<reference evidence="8 9" key="1">
    <citation type="journal article" date="2010" name="Stand. Genomic Sci.">
        <title>Complete genome sequence of Methanoplanus petrolearius type strain (SEBR 4847).</title>
        <authorList>
            <person name="Brambilla E."/>
            <person name="Djao O.D."/>
            <person name="Daligault H."/>
            <person name="Lapidus A."/>
            <person name="Lucas S."/>
            <person name="Hammon N."/>
            <person name="Nolan M."/>
            <person name="Tice H."/>
            <person name="Cheng J.F."/>
            <person name="Han C."/>
            <person name="Tapia R."/>
            <person name="Goodwin L."/>
            <person name="Pitluck S."/>
            <person name="Liolios K."/>
            <person name="Ivanova N."/>
            <person name="Mavromatis K."/>
            <person name="Mikhailova N."/>
            <person name="Pati A."/>
            <person name="Chen A."/>
            <person name="Palaniappan K."/>
            <person name="Land M."/>
            <person name="Hauser L."/>
            <person name="Chang Y.J."/>
            <person name="Jeffries C.D."/>
            <person name="Rohde M."/>
            <person name="Spring S."/>
            <person name="Sikorski J."/>
            <person name="Goker M."/>
            <person name="Woyke T."/>
            <person name="Bristow J."/>
            <person name="Eisen J.A."/>
            <person name="Markowitz V."/>
            <person name="Hugenholtz P."/>
            <person name="Kyrpides N.C."/>
            <person name="Klenk H.P."/>
        </authorList>
    </citation>
    <scope>NUCLEOTIDE SEQUENCE [LARGE SCALE GENOMIC DNA]</scope>
    <source>
        <strain evidence="9">DSM 11571 / OCM 486 / SEBR 4847</strain>
    </source>
</reference>
<proteinExistence type="predicted"/>
<feature type="transmembrane region" description="Helical" evidence="7">
    <location>
        <begin position="160"/>
        <end position="184"/>
    </location>
</feature>
<dbReference type="HOGENOM" id="CLU_020854_4_2_2"/>
<feature type="transmembrane region" description="Helical" evidence="7">
    <location>
        <begin position="20"/>
        <end position="37"/>
    </location>
</feature>
<feature type="transmembrane region" description="Helical" evidence="7">
    <location>
        <begin position="49"/>
        <end position="71"/>
    </location>
</feature>
<dbReference type="eggNOG" id="arCOG00009">
    <property type="taxonomic scope" value="Archaea"/>
</dbReference>
<feature type="transmembrane region" description="Helical" evidence="7">
    <location>
        <begin position="77"/>
        <end position="95"/>
    </location>
</feature>
<dbReference type="GeneID" id="9744922"/>
<keyword evidence="2" id="KW-0813">Transport</keyword>
<feature type="transmembrane region" description="Helical" evidence="7">
    <location>
        <begin position="279"/>
        <end position="308"/>
    </location>
</feature>
<dbReference type="STRING" id="679926.Mpet_2429"/>
<dbReference type="InterPro" id="IPR002293">
    <property type="entry name" value="AA/rel_permease1"/>
</dbReference>
<name>E1RED2_METP4</name>
<dbReference type="KEGG" id="mpi:Mpet_2429"/>
<evidence type="ECO:0000256" key="5">
    <source>
        <dbReference type="ARBA" id="ARBA00022989"/>
    </source>
</evidence>
<organism evidence="8 9">
    <name type="scientific">Methanolacinia petrolearia (strain DSM 11571 / OCM 486 / SEBR 4847)</name>
    <name type="common">Methanoplanus petrolearius</name>
    <dbReference type="NCBI Taxonomy" id="679926"/>
    <lineage>
        <taxon>Archaea</taxon>
        <taxon>Methanobacteriati</taxon>
        <taxon>Methanobacteriota</taxon>
        <taxon>Stenosarchaea group</taxon>
        <taxon>Methanomicrobia</taxon>
        <taxon>Methanomicrobiales</taxon>
        <taxon>Methanomicrobiaceae</taxon>
        <taxon>Methanolacinia</taxon>
    </lineage>
</organism>
<evidence type="ECO:0000256" key="4">
    <source>
        <dbReference type="ARBA" id="ARBA00022692"/>
    </source>
</evidence>
<dbReference type="GO" id="GO:0005886">
    <property type="term" value="C:plasma membrane"/>
    <property type="evidence" value="ECO:0007669"/>
    <property type="project" value="UniProtKB-SubCell"/>
</dbReference>
<dbReference type="Gene3D" id="1.20.1740.10">
    <property type="entry name" value="Amino acid/polyamine transporter I"/>
    <property type="match status" value="1"/>
</dbReference>
<feature type="transmembrane region" description="Helical" evidence="7">
    <location>
        <begin position="239"/>
        <end position="259"/>
    </location>
</feature>
<feature type="transmembrane region" description="Helical" evidence="7">
    <location>
        <begin position="408"/>
        <end position="430"/>
    </location>
</feature>
<protein>
    <submittedName>
        <fullName evidence="8">Amino acid permease-associated region</fullName>
    </submittedName>
</protein>
<keyword evidence="6 7" id="KW-0472">Membrane</keyword>
<accession>E1RED2</accession>
<feature type="transmembrane region" description="Helical" evidence="7">
    <location>
        <begin position="102"/>
        <end position="120"/>
    </location>
</feature>
<dbReference type="AlphaFoldDB" id="E1RED2"/>
<evidence type="ECO:0000313" key="8">
    <source>
        <dbReference type="EMBL" id="ADN37175.1"/>
    </source>
</evidence>
<evidence type="ECO:0000256" key="7">
    <source>
        <dbReference type="SAM" id="Phobius"/>
    </source>
</evidence>
<dbReference type="GO" id="GO:0022857">
    <property type="term" value="F:transmembrane transporter activity"/>
    <property type="evidence" value="ECO:0007669"/>
    <property type="project" value="InterPro"/>
</dbReference>
<evidence type="ECO:0000256" key="1">
    <source>
        <dbReference type="ARBA" id="ARBA00004651"/>
    </source>
</evidence>
<dbReference type="InterPro" id="IPR050367">
    <property type="entry name" value="APC_superfamily"/>
</dbReference>
<sequence precursor="true">MTNEDKAGPAEVKQTKTINWITMALLTTVAVASIRGLPAMAPYGLGSIILYVIPAVVFLIPTALVAAELASGWEGGIFGWVYAAYGGRAGMVAIWQQWIQNVVWFPVQLAFFASALAYIFNPGLAGSGVFIGAVIIVVYWIATLLALRGVKTFSEIGSKGLIIGTLIPVLALVVLAIIFIGTGGQPQMSVSASGFIPAWAGFAGVVLIISNFLSFAGMEMNAVHVTDMHDPGKNFHKSILLASILILLIFIPGTLAIATCLPASQIDLTTGVFVAFETLFAHIGITWGATLMAVLIVIGILASVVTWIPGPSRGLLLVGKEGYLPPWFQKTNKAGMQENIMAVQGLIVTALALFYALIPSVGEAFWILSAMAVQLYLIMYVMMFLTAIRLRKTAPDVKRGFRVPAMKLVASVGVIASVAAFLIGFIQPAGENLNPFFYAGILLIGIIILGSGPFILHEFKKPEWDLRPKEKPAAKQEN</sequence>
<keyword evidence="3" id="KW-1003">Cell membrane</keyword>
<dbReference type="Proteomes" id="UP000006565">
    <property type="component" value="Chromosome"/>
</dbReference>
<dbReference type="PIRSF" id="PIRSF006060">
    <property type="entry name" value="AA_transporter"/>
    <property type="match status" value="1"/>
</dbReference>
<dbReference type="Pfam" id="PF13520">
    <property type="entry name" value="AA_permease_2"/>
    <property type="match status" value="1"/>
</dbReference>
<dbReference type="EMBL" id="CP002117">
    <property type="protein sequence ID" value="ADN37175.1"/>
    <property type="molecule type" value="Genomic_DNA"/>
</dbReference>
<evidence type="ECO:0000313" key="9">
    <source>
        <dbReference type="Proteomes" id="UP000006565"/>
    </source>
</evidence>
<feature type="transmembrane region" description="Helical" evidence="7">
    <location>
        <begin position="364"/>
        <end position="388"/>
    </location>
</feature>
<dbReference type="PANTHER" id="PTHR42770">
    <property type="entry name" value="AMINO ACID TRANSPORTER-RELATED"/>
    <property type="match status" value="1"/>
</dbReference>
<dbReference type="OrthoDB" id="43026at2157"/>
<gene>
    <name evidence="8" type="ordered locus">Mpet_2429</name>
</gene>
<evidence type="ECO:0000256" key="3">
    <source>
        <dbReference type="ARBA" id="ARBA00022475"/>
    </source>
</evidence>
<feature type="transmembrane region" description="Helical" evidence="7">
    <location>
        <begin position="436"/>
        <end position="456"/>
    </location>
</feature>
<feature type="transmembrane region" description="Helical" evidence="7">
    <location>
        <begin position="126"/>
        <end position="148"/>
    </location>
</feature>
<evidence type="ECO:0000256" key="2">
    <source>
        <dbReference type="ARBA" id="ARBA00022448"/>
    </source>
</evidence>
<keyword evidence="4 7" id="KW-0812">Transmembrane</keyword>
<dbReference type="RefSeq" id="WP_013330352.1">
    <property type="nucleotide sequence ID" value="NC_014507.1"/>
</dbReference>
<keyword evidence="5 7" id="KW-1133">Transmembrane helix</keyword>
<dbReference type="PANTHER" id="PTHR42770:SF15">
    <property type="entry name" value="GLUTAMATE_GAMMA-AMINOBUTYRATE ANTIPORTER-RELATED"/>
    <property type="match status" value="1"/>
</dbReference>
<feature type="transmembrane region" description="Helical" evidence="7">
    <location>
        <begin position="196"/>
        <end position="218"/>
    </location>
</feature>
<feature type="transmembrane region" description="Helical" evidence="7">
    <location>
        <begin position="340"/>
        <end position="358"/>
    </location>
</feature>